<sequence length="104" mass="11856">MRCGDNTDMSMAICCFTGNSSRSFHDDSLDVLANVAVEGHKIREYSLVFSNLVEKSVLAKIDRRLTEFENIDSHIMERAKLVLEVDYAKRKVCGRLILYVDLPQ</sequence>
<proteinExistence type="predicted"/>
<keyword evidence="2" id="KW-1185">Reference proteome</keyword>
<dbReference type="Proteomes" id="UP000285624">
    <property type="component" value="Unassembled WGS sequence"/>
</dbReference>
<accession>A0A3R7NHX1</accession>
<protein>
    <submittedName>
        <fullName evidence="1">Uncharacterized protein</fullName>
    </submittedName>
</protein>
<reference evidence="1 2" key="1">
    <citation type="journal article" date="2019" name="Mol. Plant Pathol.">
        <title>Genome sequencing of oomycete isolates from Chile supports the New Zealand origin of Phytophthora kernoviae and makes available the first Nothophytophthora sp. genome.</title>
        <authorList>
            <person name="Studholme D.J."/>
            <person name="Panda P."/>
            <person name="Sanfuentes Von Stowasser E."/>
            <person name="Gonzalez M."/>
            <person name="Hill R."/>
            <person name="Sambles C."/>
            <person name="Grant M."/>
            <person name="Williams N.M."/>
            <person name="McDougal R.L."/>
        </authorList>
    </citation>
    <scope>NUCLEOTIDE SEQUENCE [LARGE SCALE GENOMIC DNA]</scope>
    <source>
        <strain evidence="1">Chile4</strain>
    </source>
</reference>
<evidence type="ECO:0000313" key="2">
    <source>
        <dbReference type="Proteomes" id="UP000285624"/>
    </source>
</evidence>
<dbReference type="EMBL" id="MBDN02000082">
    <property type="protein sequence ID" value="RLN81322.1"/>
    <property type="molecule type" value="Genomic_DNA"/>
</dbReference>
<comment type="caution">
    <text evidence="1">The sequence shown here is derived from an EMBL/GenBank/DDBJ whole genome shotgun (WGS) entry which is preliminary data.</text>
</comment>
<name>A0A3R7NHX1_9STRA</name>
<evidence type="ECO:0000313" key="1">
    <source>
        <dbReference type="EMBL" id="RLN81322.1"/>
    </source>
</evidence>
<dbReference type="AlphaFoldDB" id="A0A3R7NHX1"/>
<gene>
    <name evidence="1" type="ORF">BBO99_00003807</name>
</gene>
<organism evidence="1 2">
    <name type="scientific">Phytophthora kernoviae</name>
    <dbReference type="NCBI Taxonomy" id="325452"/>
    <lineage>
        <taxon>Eukaryota</taxon>
        <taxon>Sar</taxon>
        <taxon>Stramenopiles</taxon>
        <taxon>Oomycota</taxon>
        <taxon>Peronosporomycetes</taxon>
        <taxon>Peronosporales</taxon>
        <taxon>Peronosporaceae</taxon>
        <taxon>Phytophthora</taxon>
    </lineage>
</organism>